<name>A0ABY9LFX7_9STRE</name>
<dbReference type="GO" id="GO:0030414">
    <property type="term" value="F:peptidase inhibitor activity"/>
    <property type="evidence" value="ECO:0007669"/>
    <property type="project" value="UniProtKB-KW"/>
</dbReference>
<reference evidence="3" key="1">
    <citation type="submission" date="2022-10" db="EMBL/GenBank/DDBJ databases">
        <title>Streptococcus didelphis as causative of fatal infections in opossums (Didelphis albiventris).</title>
        <authorList>
            <person name="Breyer G.M."/>
            <person name="Da Silva M.E.R.J."/>
            <person name="Siqueira F.M."/>
        </authorList>
    </citation>
    <scope>NUCLEOTIDE SEQUENCE [LARGE SCALE GENOMIC DNA]</scope>
    <source>
        <strain evidence="3">LBVP101/21</strain>
    </source>
</reference>
<sequence length="97" mass="11065">MDFVRTEKQAHTIAKKFCEEQSQSSIDVDKLIYPLVGDNADGELYIYALFPAGFIIVSGDTRAYTILGYSFDNNLDLKKESVRDMVESYQEQIKTID</sequence>
<evidence type="ECO:0000313" key="2">
    <source>
        <dbReference type="EMBL" id="WMB27822.1"/>
    </source>
</evidence>
<keyword evidence="3" id="KW-1185">Reference proteome</keyword>
<dbReference type="EMBL" id="CP110509">
    <property type="protein sequence ID" value="WMB27822.1"/>
    <property type="molecule type" value="Genomic_DNA"/>
</dbReference>
<dbReference type="InterPro" id="IPR038765">
    <property type="entry name" value="Papain-like_cys_pep_sf"/>
</dbReference>
<dbReference type="Gene3D" id="3.90.70.50">
    <property type="entry name" value="Peptidase C10, streptopain"/>
    <property type="match status" value="1"/>
</dbReference>
<organism evidence="2 3">
    <name type="scientific">Streptococcus didelphis</name>
    <dbReference type="NCBI Taxonomy" id="102886"/>
    <lineage>
        <taxon>Bacteria</taxon>
        <taxon>Bacillati</taxon>
        <taxon>Bacillota</taxon>
        <taxon>Bacilli</taxon>
        <taxon>Lactobacillales</taxon>
        <taxon>Streptococcaceae</taxon>
        <taxon>Streptococcus</taxon>
    </lineage>
</organism>
<evidence type="ECO:0000259" key="1">
    <source>
        <dbReference type="Pfam" id="PF13734"/>
    </source>
</evidence>
<dbReference type="Proteomes" id="UP001238096">
    <property type="component" value="Chromosome"/>
</dbReference>
<feature type="domain" description="Spi protease inhibitor" evidence="1">
    <location>
        <begin position="6"/>
        <end position="93"/>
    </location>
</feature>
<evidence type="ECO:0000313" key="3">
    <source>
        <dbReference type="Proteomes" id="UP001238096"/>
    </source>
</evidence>
<dbReference type="Pfam" id="PF13734">
    <property type="entry name" value="Inhibitor_I69"/>
    <property type="match status" value="1"/>
</dbReference>
<dbReference type="InterPro" id="IPR044934">
    <property type="entry name" value="Streptopain_sf"/>
</dbReference>
<gene>
    <name evidence="2" type="ORF">N1496_07125</name>
</gene>
<keyword evidence="2" id="KW-0646">Protease inhibitor</keyword>
<dbReference type="InterPro" id="IPR025896">
    <property type="entry name" value="Spi_Prtas-inh"/>
</dbReference>
<proteinExistence type="predicted"/>
<dbReference type="SUPFAM" id="SSF54001">
    <property type="entry name" value="Cysteine proteinases"/>
    <property type="match status" value="1"/>
</dbReference>
<protein>
    <submittedName>
        <fullName evidence="2">Spi family protease inhibitor</fullName>
    </submittedName>
</protein>
<accession>A0ABY9LFX7</accession>